<dbReference type="SUPFAM" id="SSF56349">
    <property type="entry name" value="DNA breaking-rejoining enzymes"/>
    <property type="match status" value="1"/>
</dbReference>
<comment type="caution">
    <text evidence="9">The sequence shown here is derived from an EMBL/GenBank/DDBJ whole genome shotgun (WGS) entry which is preliminary data.</text>
</comment>
<evidence type="ECO:0000259" key="7">
    <source>
        <dbReference type="Pfam" id="PF01028"/>
    </source>
</evidence>
<comment type="catalytic activity">
    <reaction evidence="1">
        <text>ATP-independent breakage of single-stranded DNA, followed by passage and rejoining.</text>
        <dbReference type="EC" id="5.6.2.1"/>
    </reaction>
</comment>
<evidence type="ECO:0000256" key="6">
    <source>
        <dbReference type="ARBA" id="ARBA00023235"/>
    </source>
</evidence>
<dbReference type="InterPro" id="IPR035447">
    <property type="entry name" value="DNA_topo_I_N_sf"/>
</dbReference>
<accession>A0A1F5MH85</accession>
<dbReference type="Pfam" id="PF01028">
    <property type="entry name" value="Topoisom_I"/>
    <property type="match status" value="1"/>
</dbReference>
<evidence type="ECO:0000256" key="5">
    <source>
        <dbReference type="ARBA" id="ARBA00023125"/>
    </source>
</evidence>
<protein>
    <recommendedName>
        <fullName evidence="3">DNA topoisomerase</fullName>
        <ecNumber evidence="3">5.6.2.1</ecNumber>
    </recommendedName>
</protein>
<feature type="domain" description="DNA topoisomerase IB N-terminal" evidence="8">
    <location>
        <begin position="30"/>
        <end position="78"/>
    </location>
</feature>
<dbReference type="PRINTS" id="PR00416">
    <property type="entry name" value="EUTPISMRASEI"/>
</dbReference>
<dbReference type="InterPro" id="IPR001631">
    <property type="entry name" value="TopoI"/>
</dbReference>
<evidence type="ECO:0000313" key="10">
    <source>
        <dbReference type="Proteomes" id="UP000183317"/>
    </source>
</evidence>
<evidence type="ECO:0000313" key="9">
    <source>
        <dbReference type="EMBL" id="OGE64728.1"/>
    </source>
</evidence>
<dbReference type="SUPFAM" id="SSF55869">
    <property type="entry name" value="DNA topoisomerase I domain"/>
    <property type="match status" value="1"/>
</dbReference>
<sequence length="342" mass="39791">MITQKLLKQEDLRYCSDNSPGFIRQTIGRKYKYYDLGGKTIINPEILERIKNLAIPPAWKGVWICPLENGHMQATGFDDKDKKQYIYHSDWIALNQKNKFNKMVDFGLALPKIRQMVNYYLSSKKIDKAKILATVVWLLEHTFIRIGNEEYSRKNNHFGLTTLRNKHVKIRGPQVLFEFIGKSGVESKIAIINQKIAKTIKKCTELPGYELFQFIDDKNERHVVDSSDVNLFLKNTTKDEFSAKDFRTWGATNISATNFFKIGSPINEKSCRTNIKETVKKVARHLNNTISVCRNYYIHPTVIDSYQKNVLVPHFSGYANHKSKIRGLDWDEYALIRLLQKY</sequence>
<organism evidence="9 10">
    <name type="scientific">Candidatus Daviesbacteria bacterium RIFCSPLOWO2_02_FULL_36_8</name>
    <dbReference type="NCBI Taxonomy" id="1797793"/>
    <lineage>
        <taxon>Bacteria</taxon>
        <taxon>Candidatus Daviesiibacteriota</taxon>
    </lineage>
</organism>
<dbReference type="AlphaFoldDB" id="A0A1F5MH85"/>
<dbReference type="Pfam" id="PF21338">
    <property type="entry name" value="Top1B_N_bact"/>
    <property type="match status" value="1"/>
</dbReference>
<evidence type="ECO:0000256" key="4">
    <source>
        <dbReference type="ARBA" id="ARBA00023029"/>
    </source>
</evidence>
<dbReference type="InterPro" id="IPR014711">
    <property type="entry name" value="TopoI_cat_a-hlx-sub_euk"/>
</dbReference>
<comment type="similarity">
    <text evidence="2">Belongs to the type IB topoisomerase family.</text>
</comment>
<dbReference type="EMBL" id="MFDU01000001">
    <property type="protein sequence ID" value="OGE64728.1"/>
    <property type="molecule type" value="Genomic_DNA"/>
</dbReference>
<gene>
    <name evidence="9" type="ORF">A3J13_01785</name>
</gene>
<dbReference type="EC" id="5.6.2.1" evidence="3"/>
<dbReference type="Gene3D" id="3.90.15.10">
    <property type="entry name" value="Topoisomerase I, Chain A, domain 3"/>
    <property type="match status" value="1"/>
</dbReference>
<evidence type="ECO:0000256" key="1">
    <source>
        <dbReference type="ARBA" id="ARBA00000213"/>
    </source>
</evidence>
<feature type="domain" description="DNA topoisomerase I catalytic core eukaryotic-type" evidence="7">
    <location>
        <begin position="93"/>
        <end position="309"/>
    </location>
</feature>
<dbReference type="GO" id="GO:0003677">
    <property type="term" value="F:DNA binding"/>
    <property type="evidence" value="ECO:0007669"/>
    <property type="project" value="UniProtKB-KW"/>
</dbReference>
<dbReference type="InterPro" id="IPR049331">
    <property type="entry name" value="Top1B_N_bact"/>
</dbReference>
<keyword evidence="6" id="KW-0413">Isomerase</keyword>
<dbReference type="PROSITE" id="PS52038">
    <property type="entry name" value="TOPO_IB_2"/>
    <property type="match status" value="1"/>
</dbReference>
<dbReference type="Gene3D" id="1.10.132.120">
    <property type="match status" value="1"/>
</dbReference>
<dbReference type="InterPro" id="IPR011010">
    <property type="entry name" value="DNA_brk_join_enz"/>
</dbReference>
<evidence type="ECO:0000256" key="3">
    <source>
        <dbReference type="ARBA" id="ARBA00012891"/>
    </source>
</evidence>
<evidence type="ECO:0000256" key="2">
    <source>
        <dbReference type="ARBA" id="ARBA00006645"/>
    </source>
</evidence>
<dbReference type="GO" id="GO:0003917">
    <property type="term" value="F:DNA topoisomerase type I (single strand cut, ATP-independent) activity"/>
    <property type="evidence" value="ECO:0007669"/>
    <property type="project" value="UniProtKB-EC"/>
</dbReference>
<dbReference type="InterPro" id="IPR013500">
    <property type="entry name" value="TopoI_cat_euk"/>
</dbReference>
<keyword evidence="4" id="KW-0799">Topoisomerase</keyword>
<reference evidence="9 10" key="1">
    <citation type="journal article" date="2016" name="Nat. Commun.">
        <title>Thousands of microbial genomes shed light on interconnected biogeochemical processes in an aquifer system.</title>
        <authorList>
            <person name="Anantharaman K."/>
            <person name="Brown C.T."/>
            <person name="Hug L.A."/>
            <person name="Sharon I."/>
            <person name="Castelle C.J."/>
            <person name="Probst A.J."/>
            <person name="Thomas B.C."/>
            <person name="Singh A."/>
            <person name="Wilkins M.J."/>
            <person name="Karaoz U."/>
            <person name="Brodie E.L."/>
            <person name="Williams K.H."/>
            <person name="Hubbard S.S."/>
            <person name="Banfield J.F."/>
        </authorList>
    </citation>
    <scope>NUCLEOTIDE SEQUENCE [LARGE SCALE GENOMIC DNA]</scope>
</reference>
<dbReference type="Gene3D" id="3.30.66.10">
    <property type="entry name" value="DNA topoisomerase I domain"/>
    <property type="match status" value="1"/>
</dbReference>
<proteinExistence type="inferred from homology"/>
<dbReference type="GO" id="GO:0006265">
    <property type="term" value="P:DNA topological change"/>
    <property type="evidence" value="ECO:0007669"/>
    <property type="project" value="InterPro"/>
</dbReference>
<evidence type="ECO:0000259" key="8">
    <source>
        <dbReference type="Pfam" id="PF21338"/>
    </source>
</evidence>
<keyword evidence="5" id="KW-0238">DNA-binding</keyword>
<name>A0A1F5MH85_9BACT</name>
<dbReference type="Proteomes" id="UP000183317">
    <property type="component" value="Unassembled WGS sequence"/>
</dbReference>